<dbReference type="Proteomes" id="UP001458880">
    <property type="component" value="Unassembled WGS sequence"/>
</dbReference>
<feature type="region of interest" description="Disordered" evidence="1">
    <location>
        <begin position="1"/>
        <end position="54"/>
    </location>
</feature>
<gene>
    <name evidence="2" type="ORF">QE152_g31388</name>
</gene>
<feature type="compositionally biased region" description="Basic and acidic residues" evidence="1">
    <location>
        <begin position="1"/>
        <end position="19"/>
    </location>
</feature>
<dbReference type="AlphaFoldDB" id="A0AAW1J1L2"/>
<accession>A0AAW1J1L2</accession>
<evidence type="ECO:0000313" key="3">
    <source>
        <dbReference type="Proteomes" id="UP001458880"/>
    </source>
</evidence>
<comment type="caution">
    <text evidence="2">The sequence shown here is derived from an EMBL/GenBank/DDBJ whole genome shotgun (WGS) entry which is preliminary data.</text>
</comment>
<feature type="compositionally biased region" description="Basic and acidic residues" evidence="1">
    <location>
        <begin position="28"/>
        <end position="42"/>
    </location>
</feature>
<keyword evidence="3" id="KW-1185">Reference proteome</keyword>
<evidence type="ECO:0000256" key="1">
    <source>
        <dbReference type="SAM" id="MobiDB-lite"/>
    </source>
</evidence>
<evidence type="ECO:0000313" key="2">
    <source>
        <dbReference type="EMBL" id="KAK9696749.1"/>
    </source>
</evidence>
<proteinExistence type="predicted"/>
<protein>
    <submittedName>
        <fullName evidence="2">Uncharacterized protein</fullName>
    </submittedName>
</protein>
<name>A0AAW1J1L2_POPJA</name>
<sequence>MLEEPERSDKNEELDEIRSESSVNDENNDVRESEDKNEERNIQRSKRTKQPPSYFKNYDMAHFALSTEAFVDEVPNSLGCAKTRPNYEYWKAAVEEEIKALQRNETWTVVERPEDVRMIDNNVLKRLNMDDCIETKTPMAAKFSDEIHEDENSLVNKPIR</sequence>
<organism evidence="2 3">
    <name type="scientific">Popillia japonica</name>
    <name type="common">Japanese beetle</name>
    <dbReference type="NCBI Taxonomy" id="7064"/>
    <lineage>
        <taxon>Eukaryota</taxon>
        <taxon>Metazoa</taxon>
        <taxon>Ecdysozoa</taxon>
        <taxon>Arthropoda</taxon>
        <taxon>Hexapoda</taxon>
        <taxon>Insecta</taxon>
        <taxon>Pterygota</taxon>
        <taxon>Neoptera</taxon>
        <taxon>Endopterygota</taxon>
        <taxon>Coleoptera</taxon>
        <taxon>Polyphaga</taxon>
        <taxon>Scarabaeiformia</taxon>
        <taxon>Scarabaeidae</taxon>
        <taxon>Rutelinae</taxon>
        <taxon>Popillia</taxon>
    </lineage>
</organism>
<dbReference type="EMBL" id="JASPKY010000443">
    <property type="protein sequence ID" value="KAK9696749.1"/>
    <property type="molecule type" value="Genomic_DNA"/>
</dbReference>
<reference evidence="2 3" key="1">
    <citation type="journal article" date="2024" name="BMC Genomics">
        <title>De novo assembly and annotation of Popillia japonica's genome with initial clues to its potential as an invasive pest.</title>
        <authorList>
            <person name="Cucini C."/>
            <person name="Boschi S."/>
            <person name="Funari R."/>
            <person name="Cardaioli E."/>
            <person name="Iannotti N."/>
            <person name="Marturano G."/>
            <person name="Paoli F."/>
            <person name="Bruttini M."/>
            <person name="Carapelli A."/>
            <person name="Frati F."/>
            <person name="Nardi F."/>
        </authorList>
    </citation>
    <scope>NUCLEOTIDE SEQUENCE [LARGE SCALE GENOMIC DNA]</scope>
    <source>
        <strain evidence="2">DMR45628</strain>
    </source>
</reference>